<evidence type="ECO:0000313" key="1">
    <source>
        <dbReference type="EMBL" id="CAG8648354.1"/>
    </source>
</evidence>
<sequence>EAIGGGGEAEKSLIKIKPFREDDTEGPIDWINEFEQAATANNWSTTKKLAITKTYIYDNAED</sequence>
<comment type="caution">
    <text evidence="1">The sequence shown here is derived from an EMBL/GenBank/DDBJ whole genome shotgun (WGS) entry which is preliminary data.</text>
</comment>
<feature type="non-terminal residue" evidence="1">
    <location>
        <position position="1"/>
    </location>
</feature>
<dbReference type="EMBL" id="CAJVQC010013448">
    <property type="protein sequence ID" value="CAG8648354.1"/>
    <property type="molecule type" value="Genomic_DNA"/>
</dbReference>
<proteinExistence type="predicted"/>
<accession>A0ACA9NC49</accession>
<reference evidence="1" key="1">
    <citation type="submission" date="2021-06" db="EMBL/GenBank/DDBJ databases">
        <authorList>
            <person name="Kallberg Y."/>
            <person name="Tangrot J."/>
            <person name="Rosling A."/>
        </authorList>
    </citation>
    <scope>NUCLEOTIDE SEQUENCE</scope>
    <source>
        <strain evidence="1">MA461A</strain>
    </source>
</reference>
<protein>
    <submittedName>
        <fullName evidence="1">30531_t:CDS:1</fullName>
    </submittedName>
</protein>
<keyword evidence="2" id="KW-1185">Reference proteome</keyword>
<dbReference type="Proteomes" id="UP000789920">
    <property type="component" value="Unassembled WGS sequence"/>
</dbReference>
<organism evidence="1 2">
    <name type="scientific">Racocetra persica</name>
    <dbReference type="NCBI Taxonomy" id="160502"/>
    <lineage>
        <taxon>Eukaryota</taxon>
        <taxon>Fungi</taxon>
        <taxon>Fungi incertae sedis</taxon>
        <taxon>Mucoromycota</taxon>
        <taxon>Glomeromycotina</taxon>
        <taxon>Glomeromycetes</taxon>
        <taxon>Diversisporales</taxon>
        <taxon>Gigasporaceae</taxon>
        <taxon>Racocetra</taxon>
    </lineage>
</organism>
<gene>
    <name evidence="1" type="ORF">RPERSI_LOCUS7765</name>
</gene>
<evidence type="ECO:0000313" key="2">
    <source>
        <dbReference type="Proteomes" id="UP000789920"/>
    </source>
</evidence>
<name>A0ACA9NC49_9GLOM</name>